<dbReference type="SUPFAM" id="SSF81606">
    <property type="entry name" value="PP2C-like"/>
    <property type="match status" value="1"/>
</dbReference>
<protein>
    <submittedName>
        <fullName evidence="2">Serine phosphatase</fullName>
    </submittedName>
</protein>
<evidence type="ECO:0000313" key="2">
    <source>
        <dbReference type="EMBL" id="AEF83319.1"/>
    </source>
</evidence>
<reference evidence="2 3" key="2">
    <citation type="journal article" date="2011" name="ISME J.">
        <title>RNA-seq reveals cooperative metabolic interactions between two termite-gut spirochete species in co-culture.</title>
        <authorList>
            <person name="Rosenthal A.Z."/>
            <person name="Matson E.G."/>
            <person name="Eldar A."/>
            <person name="Leadbetter J.R."/>
        </authorList>
    </citation>
    <scope>NUCLEOTIDE SEQUENCE [LARGE SCALE GENOMIC DNA]</scope>
    <source>
        <strain evidence="3">ATCC BAA-888 / DSM 13862 / ZAS-9</strain>
    </source>
</reference>
<dbReference type="Proteomes" id="UP000009222">
    <property type="component" value="Chromosome"/>
</dbReference>
<name>F5YAK9_LEAAZ</name>
<dbReference type="AlphaFoldDB" id="F5YAK9"/>
<dbReference type="EMBL" id="CP001841">
    <property type="protein sequence ID" value="AEF83319.1"/>
    <property type="molecule type" value="Genomic_DNA"/>
</dbReference>
<dbReference type="KEGG" id="taz:TREAZ_2001"/>
<proteinExistence type="predicted"/>
<keyword evidence="3" id="KW-1185">Reference proteome</keyword>
<dbReference type="InParanoid" id="F5YAK9"/>
<accession>F5YAK9</accession>
<dbReference type="eggNOG" id="COG2208">
    <property type="taxonomic scope" value="Bacteria"/>
</dbReference>
<dbReference type="HOGENOM" id="CLU_703441_0_0_12"/>
<gene>
    <name evidence="2" type="ordered locus">TREAZ_2001</name>
</gene>
<feature type="domain" description="PPM-type phosphatase" evidence="1">
    <location>
        <begin position="45"/>
        <end position="246"/>
    </location>
</feature>
<evidence type="ECO:0000313" key="3">
    <source>
        <dbReference type="Proteomes" id="UP000009222"/>
    </source>
</evidence>
<dbReference type="Gene3D" id="3.60.40.10">
    <property type="entry name" value="PPM-type phosphatase domain"/>
    <property type="match status" value="1"/>
</dbReference>
<organism evidence="2 3">
    <name type="scientific">Leadbettera azotonutricia (strain ATCC BAA-888 / DSM 13862 / ZAS-9)</name>
    <name type="common">Treponema azotonutricium</name>
    <dbReference type="NCBI Taxonomy" id="545695"/>
    <lineage>
        <taxon>Bacteria</taxon>
        <taxon>Pseudomonadati</taxon>
        <taxon>Spirochaetota</taxon>
        <taxon>Spirochaetia</taxon>
        <taxon>Spirochaetales</taxon>
        <taxon>Breznakiellaceae</taxon>
        <taxon>Leadbettera</taxon>
    </lineage>
</organism>
<sequence>MPKKAVMNERIDNSLNELCTDVGFVNVNKHGEQLCGDHVEVIPDDKLTVMVLADGLGSGVKANILSTLTSKIISTMIANSLPIEECVNTIASTLPLCKERQIAYSTFTIVRISNNMEAEIIQYDNPWVILLRNGKNFDYPKTAEFVADKGEAIFSKGVINKKVIYKTKIRLQENDTFIAMSDGAIHAGIGKSLNFGWQRDDIIKYMEEIYQSDYSAKTTSSLLLSKCVELYGGEPGDDTTISTVKIRRRRPINLLIGPPANPQDVMKMMALFFAKEGKHIVCGGTTSTLAAEFLRKSLNTGLPNYVDPDIPPTAAIDGVDLVTEGVITMSRVLEYARDYLKDNDDYFHWKTSEDGASQIAQLLFEEATDINFYVGRAMNAAHQNPDLPIGFSIKMHIIDELSTCLKAMGKQIKVSYF</sequence>
<evidence type="ECO:0000259" key="1">
    <source>
        <dbReference type="Pfam" id="PF07228"/>
    </source>
</evidence>
<dbReference type="STRING" id="545695.TREAZ_2001"/>
<dbReference type="Pfam" id="PF07228">
    <property type="entry name" value="SpoIIE"/>
    <property type="match status" value="1"/>
</dbReference>
<reference evidence="3" key="1">
    <citation type="submission" date="2009-12" db="EMBL/GenBank/DDBJ databases">
        <title>Complete sequence of Treponema azotonutricium strain ZAS-9.</title>
        <authorList>
            <person name="Tetu S.G."/>
            <person name="Matson E."/>
            <person name="Ren Q."/>
            <person name="Seshadri R."/>
            <person name="Elbourne L."/>
            <person name="Hassan K.A."/>
            <person name="Durkin A."/>
            <person name="Radune D."/>
            <person name="Mohamoud Y."/>
            <person name="Shay R."/>
            <person name="Jin S."/>
            <person name="Zhang X."/>
            <person name="Lucey K."/>
            <person name="Ballor N.R."/>
            <person name="Ottesen E."/>
            <person name="Rosenthal R."/>
            <person name="Allen A."/>
            <person name="Leadbetter J.R."/>
            <person name="Paulsen I.T."/>
        </authorList>
    </citation>
    <scope>NUCLEOTIDE SEQUENCE [LARGE SCALE GENOMIC DNA]</scope>
    <source>
        <strain evidence="3">ATCC BAA-888 / DSM 13862 / ZAS-9</strain>
    </source>
</reference>
<dbReference type="InterPro" id="IPR001932">
    <property type="entry name" value="PPM-type_phosphatase-like_dom"/>
</dbReference>
<dbReference type="InterPro" id="IPR036457">
    <property type="entry name" value="PPM-type-like_dom_sf"/>
</dbReference>